<dbReference type="EMBL" id="BGPR01079566">
    <property type="protein sequence ID" value="GBL75100.1"/>
    <property type="molecule type" value="Genomic_DNA"/>
</dbReference>
<evidence type="ECO:0000313" key="2">
    <source>
        <dbReference type="Proteomes" id="UP000499080"/>
    </source>
</evidence>
<reference evidence="1 2" key="1">
    <citation type="journal article" date="2019" name="Sci. Rep.">
        <title>Orb-weaving spider Araneus ventricosus genome elucidates the spidroin gene catalogue.</title>
        <authorList>
            <person name="Kono N."/>
            <person name="Nakamura H."/>
            <person name="Ohtoshi R."/>
            <person name="Moran D.A.P."/>
            <person name="Shinohara A."/>
            <person name="Yoshida Y."/>
            <person name="Fujiwara M."/>
            <person name="Mori M."/>
            <person name="Tomita M."/>
            <person name="Arakawa K."/>
        </authorList>
    </citation>
    <scope>NUCLEOTIDE SEQUENCE [LARGE SCALE GENOMIC DNA]</scope>
</reference>
<dbReference type="OrthoDB" id="10056483at2759"/>
<name>A0A4Y2A5Z2_ARAVE</name>
<dbReference type="AlphaFoldDB" id="A0A4Y2A5Z2"/>
<dbReference type="Proteomes" id="UP000499080">
    <property type="component" value="Unassembled WGS sequence"/>
</dbReference>
<accession>A0A4Y2A5Z2</accession>
<organism evidence="1 2">
    <name type="scientific">Araneus ventricosus</name>
    <name type="common">Orbweaver spider</name>
    <name type="synonym">Epeira ventricosa</name>
    <dbReference type="NCBI Taxonomy" id="182803"/>
    <lineage>
        <taxon>Eukaryota</taxon>
        <taxon>Metazoa</taxon>
        <taxon>Ecdysozoa</taxon>
        <taxon>Arthropoda</taxon>
        <taxon>Chelicerata</taxon>
        <taxon>Arachnida</taxon>
        <taxon>Araneae</taxon>
        <taxon>Araneomorphae</taxon>
        <taxon>Entelegynae</taxon>
        <taxon>Araneoidea</taxon>
        <taxon>Araneidae</taxon>
        <taxon>Araneus</taxon>
    </lineage>
</organism>
<gene>
    <name evidence="1" type="ORF">AVEN_31793_1</name>
</gene>
<sequence length="95" mass="11156">MVRLGEMTLCFIVQRIYSYTREPQPLTYDYKINNLVVTFSNAVTDLGIIFDTKLDFAQHIDVMVSRAYRRLGILMRKSREFSSEHTLKVLYNTQA</sequence>
<keyword evidence="2" id="KW-1185">Reference proteome</keyword>
<comment type="caution">
    <text evidence="1">The sequence shown here is derived from an EMBL/GenBank/DDBJ whole genome shotgun (WGS) entry which is preliminary data.</text>
</comment>
<dbReference type="PRINTS" id="PR01345">
    <property type="entry name" value="CERVTRCPTASE"/>
</dbReference>
<proteinExistence type="predicted"/>
<protein>
    <submittedName>
        <fullName evidence="1">Uncharacterized protein</fullName>
    </submittedName>
</protein>
<evidence type="ECO:0000313" key="1">
    <source>
        <dbReference type="EMBL" id="GBL75100.1"/>
    </source>
</evidence>